<accession>A0ABU0RVM9</accession>
<dbReference type="EMBL" id="JAUSZS010000007">
    <property type="protein sequence ID" value="MDQ0936054.1"/>
    <property type="molecule type" value="Genomic_DNA"/>
</dbReference>
<feature type="compositionally biased region" description="Basic and acidic residues" evidence="1">
    <location>
        <begin position="248"/>
        <end position="269"/>
    </location>
</feature>
<feature type="compositionally biased region" description="Low complexity" evidence="1">
    <location>
        <begin position="287"/>
        <end position="301"/>
    </location>
</feature>
<keyword evidence="2" id="KW-0812">Transmembrane</keyword>
<keyword evidence="5" id="KW-1185">Reference proteome</keyword>
<feature type="compositionally biased region" description="Gly residues" evidence="1">
    <location>
        <begin position="270"/>
        <end position="286"/>
    </location>
</feature>
<evidence type="ECO:0000256" key="1">
    <source>
        <dbReference type="SAM" id="MobiDB-lite"/>
    </source>
</evidence>
<organism evidence="4 5">
    <name type="scientific">Streptomyces turgidiscabies</name>
    <dbReference type="NCBI Taxonomy" id="85558"/>
    <lineage>
        <taxon>Bacteria</taxon>
        <taxon>Bacillati</taxon>
        <taxon>Actinomycetota</taxon>
        <taxon>Actinomycetes</taxon>
        <taxon>Kitasatosporales</taxon>
        <taxon>Streptomycetaceae</taxon>
        <taxon>Streptomyces</taxon>
    </lineage>
</organism>
<proteinExistence type="predicted"/>
<dbReference type="Pfam" id="PF00652">
    <property type="entry name" value="Ricin_B_lectin"/>
    <property type="match status" value="1"/>
</dbReference>
<feature type="region of interest" description="Disordered" evidence="1">
    <location>
        <begin position="61"/>
        <end position="92"/>
    </location>
</feature>
<feature type="compositionally biased region" description="Polar residues" evidence="1">
    <location>
        <begin position="61"/>
        <end position="73"/>
    </location>
</feature>
<evidence type="ECO:0000256" key="2">
    <source>
        <dbReference type="SAM" id="Phobius"/>
    </source>
</evidence>
<keyword evidence="2" id="KW-0472">Membrane</keyword>
<dbReference type="PROSITE" id="PS50231">
    <property type="entry name" value="RICIN_B_LECTIN"/>
    <property type="match status" value="1"/>
</dbReference>
<dbReference type="Gene3D" id="2.80.10.50">
    <property type="match status" value="1"/>
</dbReference>
<feature type="compositionally biased region" description="Low complexity" evidence="1">
    <location>
        <begin position="223"/>
        <end position="232"/>
    </location>
</feature>
<feature type="transmembrane region" description="Helical" evidence="2">
    <location>
        <begin position="20"/>
        <end position="39"/>
    </location>
</feature>
<dbReference type="Proteomes" id="UP001223072">
    <property type="component" value="Unassembled WGS sequence"/>
</dbReference>
<feature type="compositionally biased region" description="Low complexity" evidence="1">
    <location>
        <begin position="74"/>
        <end position="92"/>
    </location>
</feature>
<name>A0ABU0RVM9_9ACTN</name>
<comment type="caution">
    <text evidence="4">The sequence shown here is derived from an EMBL/GenBank/DDBJ whole genome shotgun (WGS) entry which is preliminary data.</text>
</comment>
<feature type="region of interest" description="Disordered" evidence="1">
    <location>
        <begin position="220"/>
        <end position="334"/>
    </location>
</feature>
<keyword evidence="2" id="KW-1133">Transmembrane helix</keyword>
<gene>
    <name evidence="4" type="ORF">QFZ49_006026</name>
</gene>
<dbReference type="InterPro" id="IPR000772">
    <property type="entry name" value="Ricin_B_lectin"/>
</dbReference>
<evidence type="ECO:0000313" key="4">
    <source>
        <dbReference type="EMBL" id="MDQ0936054.1"/>
    </source>
</evidence>
<sequence length="362" mass="36246">MARMPLPDERLSRPKGRTRAVVVGVGVLSVALVASVIGIRDLSDTSSMPKADWGAVSGYTTGPASASPSAGQESVSSSPPTGASASAGPAGYPGVTDRGRLRHLATGLCLAIRGARVVAGAGTRLAVCSSAVTQQWSYEDDGLLRSLADPGLCLDSHSAAGEVFLSGCAGSRADEIRYDLTVQGELLPHWREELVVAPVSLRAGAGVVVRTRSGAVGEKWTLDSDPAASDDSAGTDNRQKNVGANGDKGAKDPKGGESDQKEQKGEKGEGGTPQGAQPGAGIGAPGSTGSPSSTPTGAPSPDAGTGQQFETRYVVDGGGEEHAPAPATALPPQPLTAARPVVATVAQRAGSLTGIVGSLASR</sequence>
<dbReference type="InterPro" id="IPR035992">
    <property type="entry name" value="Ricin_B-like_lectins"/>
</dbReference>
<feature type="domain" description="Ricin B lectin" evidence="3">
    <location>
        <begin position="99"/>
        <end position="215"/>
    </location>
</feature>
<dbReference type="SUPFAM" id="SSF50370">
    <property type="entry name" value="Ricin B-like lectins"/>
    <property type="match status" value="1"/>
</dbReference>
<protein>
    <recommendedName>
        <fullName evidence="3">Ricin B lectin domain-containing protein</fullName>
    </recommendedName>
</protein>
<evidence type="ECO:0000313" key="5">
    <source>
        <dbReference type="Proteomes" id="UP001223072"/>
    </source>
</evidence>
<reference evidence="4 5" key="1">
    <citation type="submission" date="2023-07" db="EMBL/GenBank/DDBJ databases">
        <title>Comparative genomics of wheat-associated soil bacteria to identify genetic determinants of phenazine resistance.</title>
        <authorList>
            <person name="Mouncey N."/>
        </authorList>
    </citation>
    <scope>NUCLEOTIDE SEQUENCE [LARGE SCALE GENOMIC DNA]</scope>
    <source>
        <strain evidence="4 5">W2I16</strain>
    </source>
</reference>
<evidence type="ECO:0000259" key="3">
    <source>
        <dbReference type="Pfam" id="PF00652"/>
    </source>
</evidence>